<dbReference type="AlphaFoldDB" id="A0A1F5DMU3"/>
<dbReference type="PANTHER" id="PTHR23135:SF4">
    <property type="entry name" value="UDP-N-ACETYLMURAMOYL-L-ALANYL-D-GLUTAMATE--2,6-DIAMINOPIMELATE LIGASE MURE HOMOLOG, CHLOROPLASTIC"/>
    <property type="match status" value="1"/>
</dbReference>
<dbReference type="InterPro" id="IPR036615">
    <property type="entry name" value="Mur_ligase_C_dom_sf"/>
</dbReference>
<dbReference type="STRING" id="1797460.A3E73_03110"/>
<evidence type="ECO:0000313" key="4">
    <source>
        <dbReference type="Proteomes" id="UP000176791"/>
    </source>
</evidence>
<dbReference type="Proteomes" id="UP000176791">
    <property type="component" value="Unassembled WGS sequence"/>
</dbReference>
<comment type="caution">
    <text evidence="3">The sequence shown here is derived from an EMBL/GenBank/DDBJ whole genome shotgun (WGS) entry which is preliminary data.</text>
</comment>
<evidence type="ECO:0000259" key="2">
    <source>
        <dbReference type="Pfam" id="PF08245"/>
    </source>
</evidence>
<dbReference type="Gene3D" id="3.40.1190.10">
    <property type="entry name" value="Mur-like, catalytic domain"/>
    <property type="match status" value="1"/>
</dbReference>
<dbReference type="GO" id="GO:0016881">
    <property type="term" value="F:acid-amino acid ligase activity"/>
    <property type="evidence" value="ECO:0007669"/>
    <property type="project" value="InterPro"/>
</dbReference>
<dbReference type="InterPro" id="IPR004101">
    <property type="entry name" value="Mur_ligase_C"/>
</dbReference>
<dbReference type="SUPFAM" id="SSF53244">
    <property type="entry name" value="MurD-like peptide ligases, peptide-binding domain"/>
    <property type="match status" value="1"/>
</dbReference>
<protein>
    <recommendedName>
        <fullName evidence="5">Mur ligase central domain-containing protein</fullName>
    </recommendedName>
</protein>
<dbReference type="InterPro" id="IPR013221">
    <property type="entry name" value="Mur_ligase_cen"/>
</dbReference>
<dbReference type="InterPro" id="IPR036565">
    <property type="entry name" value="Mur-like_cat_sf"/>
</dbReference>
<dbReference type="Gene3D" id="3.90.190.20">
    <property type="entry name" value="Mur ligase, C-terminal domain"/>
    <property type="match status" value="1"/>
</dbReference>
<evidence type="ECO:0000313" key="3">
    <source>
        <dbReference type="EMBL" id="OGD56452.1"/>
    </source>
</evidence>
<proteinExistence type="predicted"/>
<gene>
    <name evidence="3" type="ORF">A3E73_03110</name>
</gene>
<dbReference type="GO" id="GO:0005524">
    <property type="term" value="F:ATP binding"/>
    <property type="evidence" value="ECO:0007669"/>
    <property type="project" value="InterPro"/>
</dbReference>
<sequence length="347" mass="39261">MVLVKQWLINLFWHLPQAILANWWFGYPSRQLKVIGVTGTSGKTSVCHLLHHILKESGFKAILLSTVSVPGLHVTNPGPFLLQKLLRQYADRGYTHAVLEVTSHGLDQYRNWGIKFSYGLITNITHEHLDYHKTFSNYRRAKLKLLKMSRVQVKFTHSDDFIQANQNAAAAIAEKLRVNRQTIDRAIKTFPGVVGRMELVFKKPFKIYIDFAHKPDALEKALIFLRSKTKGKIIAVFGSAGLRDRTKRPMMGGIAGRLADITILTAEDPRTEDVNEIIKQIAAGSRKKFIIIPDRQSAINLAVKLAKPGDTVACFGKSHEKSMCFGTIEYSWNEYQAVKKALKLCNY</sequence>
<feature type="domain" description="Mur ligase C-terminal" evidence="1">
    <location>
        <begin position="195"/>
        <end position="317"/>
    </location>
</feature>
<reference evidence="3 4" key="1">
    <citation type="journal article" date="2016" name="Nat. Commun.">
        <title>Thousands of microbial genomes shed light on interconnected biogeochemical processes in an aquifer system.</title>
        <authorList>
            <person name="Anantharaman K."/>
            <person name="Brown C.T."/>
            <person name="Hug L.A."/>
            <person name="Sharon I."/>
            <person name="Castelle C.J."/>
            <person name="Probst A.J."/>
            <person name="Thomas B.C."/>
            <person name="Singh A."/>
            <person name="Wilkins M.J."/>
            <person name="Karaoz U."/>
            <person name="Brodie E.L."/>
            <person name="Williams K.H."/>
            <person name="Hubbard S.S."/>
            <person name="Banfield J.F."/>
        </authorList>
    </citation>
    <scope>NUCLEOTIDE SEQUENCE [LARGE SCALE GENOMIC DNA]</scope>
</reference>
<organism evidence="3 4">
    <name type="scientific">Candidatus Beckwithbacteria bacterium RIFCSPHIGHO2_12_FULL_47_17</name>
    <dbReference type="NCBI Taxonomy" id="1797460"/>
    <lineage>
        <taxon>Bacteria</taxon>
        <taxon>Candidatus Beckwithiibacteriota</taxon>
    </lineage>
</organism>
<dbReference type="SUPFAM" id="SSF53623">
    <property type="entry name" value="MurD-like peptide ligases, catalytic domain"/>
    <property type="match status" value="1"/>
</dbReference>
<dbReference type="PANTHER" id="PTHR23135">
    <property type="entry name" value="MUR LIGASE FAMILY MEMBER"/>
    <property type="match status" value="1"/>
</dbReference>
<accession>A0A1F5DMU3</accession>
<dbReference type="Pfam" id="PF02875">
    <property type="entry name" value="Mur_ligase_C"/>
    <property type="match status" value="1"/>
</dbReference>
<feature type="domain" description="Mur ligase central" evidence="2">
    <location>
        <begin position="37"/>
        <end position="163"/>
    </location>
</feature>
<evidence type="ECO:0008006" key="5">
    <source>
        <dbReference type="Google" id="ProtNLM"/>
    </source>
</evidence>
<dbReference type="Pfam" id="PF08245">
    <property type="entry name" value="Mur_ligase_M"/>
    <property type="match status" value="1"/>
</dbReference>
<evidence type="ECO:0000259" key="1">
    <source>
        <dbReference type="Pfam" id="PF02875"/>
    </source>
</evidence>
<dbReference type="EMBL" id="MEZN01000016">
    <property type="protein sequence ID" value="OGD56452.1"/>
    <property type="molecule type" value="Genomic_DNA"/>
</dbReference>
<name>A0A1F5DMU3_9BACT</name>